<dbReference type="Pfam" id="PF14392">
    <property type="entry name" value="zf-CCHC_4"/>
    <property type="match status" value="1"/>
</dbReference>
<dbReference type="OrthoDB" id="1707487at2759"/>
<keyword evidence="1" id="KW-0862">Zinc</keyword>
<reference evidence="5" key="1">
    <citation type="submission" date="2016-06" db="EMBL/GenBank/DDBJ databases">
        <title>Parallel loss of symbiosis genes in relatives of nitrogen-fixing non-legume Parasponia.</title>
        <authorList>
            <person name="Van Velzen R."/>
            <person name="Holmer R."/>
            <person name="Bu F."/>
            <person name="Rutten L."/>
            <person name="Van Zeijl A."/>
            <person name="Liu W."/>
            <person name="Santuari L."/>
            <person name="Cao Q."/>
            <person name="Sharma T."/>
            <person name="Shen D."/>
            <person name="Roswanjaya Y."/>
            <person name="Wardhani T."/>
            <person name="Kalhor M.S."/>
            <person name="Jansen J."/>
            <person name="Van den Hoogen J."/>
            <person name="Gungor B."/>
            <person name="Hartog M."/>
            <person name="Hontelez J."/>
            <person name="Verver J."/>
            <person name="Yang W.-C."/>
            <person name="Schijlen E."/>
            <person name="Repin R."/>
            <person name="Schilthuizen M."/>
            <person name="Schranz E."/>
            <person name="Heidstra R."/>
            <person name="Miyata K."/>
            <person name="Fedorova E."/>
            <person name="Kohlen W."/>
            <person name="Bisseling T."/>
            <person name="Smit S."/>
            <person name="Geurts R."/>
        </authorList>
    </citation>
    <scope>NUCLEOTIDE SEQUENCE [LARGE SCALE GENOMIC DNA]</scope>
    <source>
        <strain evidence="5">cv. RG33-2</strain>
    </source>
</reference>
<dbReference type="GO" id="GO:0008270">
    <property type="term" value="F:zinc ion binding"/>
    <property type="evidence" value="ECO:0007669"/>
    <property type="project" value="UniProtKB-KW"/>
</dbReference>
<protein>
    <submittedName>
        <fullName evidence="4">Zinc knuckle CX2CX4HX4C</fullName>
    </submittedName>
</protein>
<dbReference type="InterPro" id="IPR036875">
    <property type="entry name" value="Znf_CCHC_sf"/>
</dbReference>
<proteinExistence type="predicted"/>
<organism evidence="4 5">
    <name type="scientific">Trema orientale</name>
    <name type="common">Charcoal tree</name>
    <name type="synonym">Celtis orientalis</name>
    <dbReference type="NCBI Taxonomy" id="63057"/>
    <lineage>
        <taxon>Eukaryota</taxon>
        <taxon>Viridiplantae</taxon>
        <taxon>Streptophyta</taxon>
        <taxon>Embryophyta</taxon>
        <taxon>Tracheophyta</taxon>
        <taxon>Spermatophyta</taxon>
        <taxon>Magnoliopsida</taxon>
        <taxon>eudicotyledons</taxon>
        <taxon>Gunneridae</taxon>
        <taxon>Pentapetalae</taxon>
        <taxon>rosids</taxon>
        <taxon>fabids</taxon>
        <taxon>Rosales</taxon>
        <taxon>Cannabaceae</taxon>
        <taxon>Trema</taxon>
    </lineage>
</organism>
<dbReference type="GO" id="GO:0003676">
    <property type="term" value="F:nucleic acid binding"/>
    <property type="evidence" value="ECO:0007669"/>
    <property type="project" value="InterPro"/>
</dbReference>
<dbReference type="SUPFAM" id="SSF57756">
    <property type="entry name" value="Retrovirus zinc finger-like domains"/>
    <property type="match status" value="1"/>
</dbReference>
<dbReference type="Proteomes" id="UP000237000">
    <property type="component" value="Unassembled WGS sequence"/>
</dbReference>
<dbReference type="InterPro" id="IPR001878">
    <property type="entry name" value="Znf_CCHC"/>
</dbReference>
<dbReference type="STRING" id="63057.A0A2P5DBM1"/>
<evidence type="ECO:0000256" key="2">
    <source>
        <dbReference type="SAM" id="MobiDB-lite"/>
    </source>
</evidence>
<dbReference type="InParanoid" id="A0A2P5DBM1"/>
<dbReference type="PROSITE" id="PS50158">
    <property type="entry name" value="ZF_CCHC"/>
    <property type="match status" value="1"/>
</dbReference>
<dbReference type="AlphaFoldDB" id="A0A2P5DBM1"/>
<evidence type="ECO:0000259" key="3">
    <source>
        <dbReference type="PROSITE" id="PS50158"/>
    </source>
</evidence>
<evidence type="ECO:0000256" key="1">
    <source>
        <dbReference type="PROSITE-ProRule" id="PRU00047"/>
    </source>
</evidence>
<keyword evidence="5" id="KW-1185">Reference proteome</keyword>
<name>A0A2P5DBM1_TREOI</name>
<evidence type="ECO:0000313" key="5">
    <source>
        <dbReference type="Proteomes" id="UP000237000"/>
    </source>
</evidence>
<sequence>MKHESVLGVFFESVGANIRLGSSAPPIWVDFRYEKLPYFCFTCGRIGHLLKECLEEGSQNLISLNCFPYGIWMKASNSIGTSKSIQNFYSHRRSTKNGQTANPSKVPWRTEIQTIPKTVPEPSFSQQDLVKASTSRREPSTYTPLTTESPDIISAQAHTATTSLLFVA</sequence>
<evidence type="ECO:0000313" key="4">
    <source>
        <dbReference type="EMBL" id="PON70694.1"/>
    </source>
</evidence>
<keyword evidence="1" id="KW-0863">Zinc-finger</keyword>
<feature type="region of interest" description="Disordered" evidence="2">
    <location>
        <begin position="119"/>
        <end position="148"/>
    </location>
</feature>
<feature type="domain" description="CCHC-type" evidence="3">
    <location>
        <begin position="40"/>
        <end position="53"/>
    </location>
</feature>
<accession>A0A2P5DBM1</accession>
<gene>
    <name evidence="4" type="ORF">TorRG33x02_256300</name>
</gene>
<comment type="caution">
    <text evidence="4">The sequence shown here is derived from an EMBL/GenBank/DDBJ whole genome shotgun (WGS) entry which is preliminary data.</text>
</comment>
<dbReference type="InterPro" id="IPR025836">
    <property type="entry name" value="Zn_knuckle_CX2CX4HX4C"/>
</dbReference>
<dbReference type="EMBL" id="JXTC01000281">
    <property type="protein sequence ID" value="PON70694.1"/>
    <property type="molecule type" value="Genomic_DNA"/>
</dbReference>
<keyword evidence="1" id="KW-0479">Metal-binding</keyword>